<name>A0A2P2N5J3_RHIMU</name>
<evidence type="ECO:0000313" key="1">
    <source>
        <dbReference type="EMBL" id="MBX37749.1"/>
    </source>
</evidence>
<reference evidence="1" key="1">
    <citation type="submission" date="2018-02" db="EMBL/GenBank/DDBJ databases">
        <title>Rhizophora mucronata_Transcriptome.</title>
        <authorList>
            <person name="Meera S.P."/>
            <person name="Sreeshan A."/>
            <person name="Augustine A."/>
        </authorList>
    </citation>
    <scope>NUCLEOTIDE SEQUENCE</scope>
    <source>
        <tissue evidence="1">Leaf</tissue>
    </source>
</reference>
<dbReference type="AlphaFoldDB" id="A0A2P2N5J3"/>
<proteinExistence type="predicted"/>
<organism evidence="1">
    <name type="scientific">Rhizophora mucronata</name>
    <name type="common">Asiatic mangrove</name>
    <dbReference type="NCBI Taxonomy" id="61149"/>
    <lineage>
        <taxon>Eukaryota</taxon>
        <taxon>Viridiplantae</taxon>
        <taxon>Streptophyta</taxon>
        <taxon>Embryophyta</taxon>
        <taxon>Tracheophyta</taxon>
        <taxon>Spermatophyta</taxon>
        <taxon>Magnoliopsida</taxon>
        <taxon>eudicotyledons</taxon>
        <taxon>Gunneridae</taxon>
        <taxon>Pentapetalae</taxon>
        <taxon>rosids</taxon>
        <taxon>fabids</taxon>
        <taxon>Malpighiales</taxon>
        <taxon>Rhizophoraceae</taxon>
        <taxon>Rhizophora</taxon>
    </lineage>
</organism>
<protein>
    <submittedName>
        <fullName evidence="1">Uncharacterized protein</fullName>
    </submittedName>
</protein>
<accession>A0A2P2N5J3</accession>
<dbReference type="EMBL" id="GGEC01057265">
    <property type="protein sequence ID" value="MBX37749.1"/>
    <property type="molecule type" value="Transcribed_RNA"/>
</dbReference>
<sequence>MLSYANTWSFLYISLEDTQLYFALEFPF</sequence>